<reference evidence="2 3" key="1">
    <citation type="submission" date="2018-12" db="EMBL/GenBank/DDBJ databases">
        <authorList>
            <consortium name="Pathogen Informatics"/>
        </authorList>
    </citation>
    <scope>NUCLEOTIDE SEQUENCE [LARGE SCALE GENOMIC DNA]</scope>
    <source>
        <strain evidence="2 3">NCTC13071</strain>
    </source>
</reference>
<dbReference type="InterPro" id="IPR029057">
    <property type="entry name" value="PRTase-like"/>
</dbReference>
<dbReference type="CDD" id="cd06223">
    <property type="entry name" value="PRTases_typeI"/>
    <property type="match status" value="1"/>
</dbReference>
<dbReference type="EMBL" id="LR134384">
    <property type="protein sequence ID" value="VEH14549.1"/>
    <property type="molecule type" value="Genomic_DNA"/>
</dbReference>
<sequence length="231" mass="26141">MISFLDRFFDLIAPRLCAVCGSRLTVTEKVICAPCNRHLPRTDHALSPFDNPLCRIFWKQVPIEKAAAWFYYSAKSPASRAIYDLKYHHRAAIGHQLGEMMACEMQANGFFEGIDLIIPVPLTKGRMRERGYNQSLLIAEGVAHITHIPIENKVLKRIRFDGSQTQQSIELRRENVKDAFRLQHPERIVERHLLLIDDVITTGSTMLACAKELAKAGDIKVSVLSLGFVGR</sequence>
<comment type="similarity">
    <text evidence="1">Belongs to the ComF/GntX family.</text>
</comment>
<dbReference type="InterPro" id="IPR000836">
    <property type="entry name" value="PRTase_dom"/>
</dbReference>
<accession>A0A3S4TDE4</accession>
<evidence type="ECO:0000313" key="2">
    <source>
        <dbReference type="EMBL" id="VEH14549.1"/>
    </source>
</evidence>
<gene>
    <name evidence="2" type="ORF">NCTC13071_00526</name>
</gene>
<evidence type="ECO:0000256" key="1">
    <source>
        <dbReference type="ARBA" id="ARBA00008007"/>
    </source>
</evidence>
<dbReference type="InterPro" id="IPR051910">
    <property type="entry name" value="ComF/GntX_DNA_util-trans"/>
</dbReference>
<dbReference type="PANTHER" id="PTHR47505:SF1">
    <property type="entry name" value="DNA UTILIZATION PROTEIN YHGH"/>
    <property type="match status" value="1"/>
</dbReference>
<dbReference type="SUPFAM" id="SSF53271">
    <property type="entry name" value="PRTase-like"/>
    <property type="match status" value="1"/>
</dbReference>
<dbReference type="KEGG" id="poc:NCTC13071_00526"/>
<protein>
    <submittedName>
        <fullName evidence="2">DNA utilization protein GntX</fullName>
    </submittedName>
</protein>
<dbReference type="GeneID" id="85011430"/>
<dbReference type="AlphaFoldDB" id="A0A3S4TDE4"/>
<dbReference type="Proteomes" id="UP000274578">
    <property type="component" value="Chromosome 1"/>
</dbReference>
<dbReference type="PANTHER" id="PTHR47505">
    <property type="entry name" value="DNA UTILIZATION PROTEIN YHGH"/>
    <property type="match status" value="1"/>
</dbReference>
<dbReference type="RefSeq" id="WP_018919687.1">
    <property type="nucleotide sequence ID" value="NZ_LR134384.1"/>
</dbReference>
<evidence type="ECO:0000313" key="3">
    <source>
        <dbReference type="Proteomes" id="UP000274578"/>
    </source>
</evidence>
<name>A0A3S4TDE4_9BACT</name>
<dbReference type="Gene3D" id="3.40.50.2020">
    <property type="match status" value="1"/>
</dbReference>
<proteinExistence type="inferred from homology"/>
<organism evidence="2 3">
    <name type="scientific">Segatella oris</name>
    <dbReference type="NCBI Taxonomy" id="28135"/>
    <lineage>
        <taxon>Bacteria</taxon>
        <taxon>Pseudomonadati</taxon>
        <taxon>Bacteroidota</taxon>
        <taxon>Bacteroidia</taxon>
        <taxon>Bacteroidales</taxon>
        <taxon>Prevotellaceae</taxon>
        <taxon>Segatella</taxon>
    </lineage>
</organism>